<evidence type="ECO:0000313" key="2">
    <source>
        <dbReference type="EMBL" id="HJF45362.1"/>
    </source>
</evidence>
<dbReference type="Gene3D" id="3.30.460.10">
    <property type="entry name" value="Beta Polymerase, domain 2"/>
    <property type="match status" value="1"/>
</dbReference>
<organism evidence="2 3">
    <name type="scientific">Thermophilibacter provencensis</name>
    <dbReference type="NCBI Taxonomy" id="1852386"/>
    <lineage>
        <taxon>Bacteria</taxon>
        <taxon>Bacillati</taxon>
        <taxon>Actinomycetota</taxon>
        <taxon>Coriobacteriia</taxon>
        <taxon>Coriobacteriales</taxon>
        <taxon>Atopobiaceae</taxon>
        <taxon>Thermophilibacter</taxon>
    </lineage>
</organism>
<evidence type="ECO:0000313" key="3">
    <source>
        <dbReference type="Proteomes" id="UP000697330"/>
    </source>
</evidence>
<evidence type="ECO:0000259" key="1">
    <source>
        <dbReference type="Pfam" id="PF01909"/>
    </source>
</evidence>
<dbReference type="RefSeq" id="WP_274959142.1">
    <property type="nucleotide sequence ID" value="NZ_DYWQ01000092.1"/>
</dbReference>
<accession>A0A921GEL1</accession>
<sequence length="299" mass="32477">MDERRFTGIARLDEAVARIVDAAVADGLCEAVVLKGSIACGDADEFSDIDLYLVVSPQNRDAALERRERYLAAYGDIVFIEDVDFGLPQKLAIFSDALHVDLYVAEPQQVGNLDPVVAAYDPAGIFKDVTPMRADVTDEELCRCFSSAIYCLVEASSAYARRNDAWAAKIMSDAVGGLSVLVRSQYDRRYAFLGLKKINELIPAEDYQLLEDIYARLGRGDCPEAARAILSALEAFLANAEDDLAAKLDARFLSWAKDGMGTLLFAERKGVLIADAPISSRVSSAGGFPEMGQGVRPTS</sequence>
<protein>
    <submittedName>
        <fullName evidence="2">Nucleotidyltransferase domain-containing protein</fullName>
    </submittedName>
</protein>
<dbReference type="Pfam" id="PF01909">
    <property type="entry name" value="NTP_transf_2"/>
    <property type="match status" value="1"/>
</dbReference>
<dbReference type="CDD" id="cd05403">
    <property type="entry name" value="NT_KNTase_like"/>
    <property type="match status" value="1"/>
</dbReference>
<dbReference type="SUPFAM" id="SSF81301">
    <property type="entry name" value="Nucleotidyltransferase"/>
    <property type="match status" value="1"/>
</dbReference>
<proteinExistence type="predicted"/>
<dbReference type="Proteomes" id="UP000697330">
    <property type="component" value="Unassembled WGS sequence"/>
</dbReference>
<reference evidence="2" key="2">
    <citation type="submission" date="2021-09" db="EMBL/GenBank/DDBJ databases">
        <authorList>
            <person name="Gilroy R."/>
        </authorList>
    </citation>
    <scope>NUCLEOTIDE SEQUENCE</scope>
    <source>
        <strain evidence="2">CHK124-7917</strain>
    </source>
</reference>
<reference evidence="2" key="1">
    <citation type="journal article" date="2021" name="PeerJ">
        <title>Extensive microbial diversity within the chicken gut microbiome revealed by metagenomics and culture.</title>
        <authorList>
            <person name="Gilroy R."/>
            <person name="Ravi A."/>
            <person name="Getino M."/>
            <person name="Pursley I."/>
            <person name="Horton D.L."/>
            <person name="Alikhan N.F."/>
            <person name="Baker D."/>
            <person name="Gharbi K."/>
            <person name="Hall N."/>
            <person name="Watson M."/>
            <person name="Adriaenssens E.M."/>
            <person name="Foster-Nyarko E."/>
            <person name="Jarju S."/>
            <person name="Secka A."/>
            <person name="Antonio M."/>
            <person name="Oren A."/>
            <person name="Chaudhuri R.R."/>
            <person name="La Ragione R."/>
            <person name="Hildebrand F."/>
            <person name="Pallen M.J."/>
        </authorList>
    </citation>
    <scope>NUCLEOTIDE SEQUENCE</scope>
    <source>
        <strain evidence="2">CHK124-7917</strain>
    </source>
</reference>
<dbReference type="AlphaFoldDB" id="A0A921GEL1"/>
<feature type="domain" description="Polymerase nucleotidyl transferase" evidence="1">
    <location>
        <begin position="31"/>
        <end position="90"/>
    </location>
</feature>
<dbReference type="GO" id="GO:0016779">
    <property type="term" value="F:nucleotidyltransferase activity"/>
    <property type="evidence" value="ECO:0007669"/>
    <property type="project" value="InterPro"/>
</dbReference>
<dbReference type="InterPro" id="IPR002934">
    <property type="entry name" value="Polymerase_NTP_transf_dom"/>
</dbReference>
<comment type="caution">
    <text evidence="2">The sequence shown here is derived from an EMBL/GenBank/DDBJ whole genome shotgun (WGS) entry which is preliminary data.</text>
</comment>
<name>A0A921GEL1_9ACTN</name>
<dbReference type="EMBL" id="DYWQ01000092">
    <property type="protein sequence ID" value="HJF45362.1"/>
    <property type="molecule type" value="Genomic_DNA"/>
</dbReference>
<dbReference type="InterPro" id="IPR043519">
    <property type="entry name" value="NT_sf"/>
</dbReference>
<gene>
    <name evidence="2" type="ORF">K8U72_06210</name>
</gene>